<proteinExistence type="predicted"/>
<dbReference type="InterPro" id="IPR000477">
    <property type="entry name" value="RT_dom"/>
</dbReference>
<feature type="domain" description="Reverse transcriptase" evidence="1">
    <location>
        <begin position="1"/>
        <end position="131"/>
    </location>
</feature>
<dbReference type="InterPro" id="IPR043502">
    <property type="entry name" value="DNA/RNA_pol_sf"/>
</dbReference>
<evidence type="ECO:0000259" key="1">
    <source>
        <dbReference type="PROSITE" id="PS50878"/>
    </source>
</evidence>
<dbReference type="Proteomes" id="UP001303046">
    <property type="component" value="Unassembled WGS sequence"/>
</dbReference>
<dbReference type="Pfam" id="PF00078">
    <property type="entry name" value="RVT_1"/>
    <property type="match status" value="1"/>
</dbReference>
<dbReference type="EMBL" id="JAVFWL010000006">
    <property type="protein sequence ID" value="KAK6763662.1"/>
    <property type="molecule type" value="Genomic_DNA"/>
</dbReference>
<sequence length="131" mass="15229">MQAVHELLTQCQTSFNMCGLSIRQIVTLINECLNCSIFRWSGQYYRQLRGLAMGQRLAPALAIVFMAKIEKPITDLKPLLYYRYIDDCSVVCSKQVELDTCFNLPNQQCPHIQFTRERPIDNWLAFLNVHI</sequence>
<name>A0ABR1ELW1_NECAM</name>
<evidence type="ECO:0000313" key="2">
    <source>
        <dbReference type="EMBL" id="KAK6763662.1"/>
    </source>
</evidence>
<organism evidence="2 3">
    <name type="scientific">Necator americanus</name>
    <name type="common">Human hookworm</name>
    <dbReference type="NCBI Taxonomy" id="51031"/>
    <lineage>
        <taxon>Eukaryota</taxon>
        <taxon>Metazoa</taxon>
        <taxon>Ecdysozoa</taxon>
        <taxon>Nematoda</taxon>
        <taxon>Chromadorea</taxon>
        <taxon>Rhabditida</taxon>
        <taxon>Rhabditina</taxon>
        <taxon>Rhabditomorpha</taxon>
        <taxon>Strongyloidea</taxon>
        <taxon>Ancylostomatidae</taxon>
        <taxon>Bunostominae</taxon>
        <taxon>Necator</taxon>
    </lineage>
</organism>
<evidence type="ECO:0000313" key="3">
    <source>
        <dbReference type="Proteomes" id="UP001303046"/>
    </source>
</evidence>
<dbReference type="PANTHER" id="PTHR21301:SF10">
    <property type="entry name" value="REVERSE TRANSCRIPTASE DOMAIN-CONTAINING PROTEIN"/>
    <property type="match status" value="1"/>
</dbReference>
<dbReference type="PANTHER" id="PTHR21301">
    <property type="entry name" value="REVERSE TRANSCRIPTASE"/>
    <property type="match status" value="1"/>
</dbReference>
<comment type="caution">
    <text evidence="2">The sequence shown here is derived from an EMBL/GenBank/DDBJ whole genome shotgun (WGS) entry which is preliminary data.</text>
</comment>
<dbReference type="PROSITE" id="PS50878">
    <property type="entry name" value="RT_POL"/>
    <property type="match status" value="1"/>
</dbReference>
<gene>
    <name evidence="2" type="primary">Necator_chrX.g24276</name>
    <name evidence="2" type="ORF">RB195_024111</name>
</gene>
<protein>
    <recommendedName>
        <fullName evidence="1">Reverse transcriptase domain-containing protein</fullName>
    </recommendedName>
</protein>
<accession>A0ABR1ELW1</accession>
<reference evidence="2 3" key="1">
    <citation type="submission" date="2023-08" db="EMBL/GenBank/DDBJ databases">
        <title>A Necator americanus chromosomal reference genome.</title>
        <authorList>
            <person name="Ilik V."/>
            <person name="Petrzelkova K.J."/>
            <person name="Pardy F."/>
            <person name="Fuh T."/>
            <person name="Niatou-Singa F.S."/>
            <person name="Gouil Q."/>
            <person name="Baker L."/>
            <person name="Ritchie M.E."/>
            <person name="Jex A.R."/>
            <person name="Gazzola D."/>
            <person name="Li H."/>
            <person name="Toshio Fujiwara R."/>
            <person name="Zhan B."/>
            <person name="Aroian R.V."/>
            <person name="Pafco B."/>
            <person name="Schwarz E.M."/>
        </authorList>
    </citation>
    <scope>NUCLEOTIDE SEQUENCE [LARGE SCALE GENOMIC DNA]</scope>
    <source>
        <strain evidence="2 3">Aroian</strain>
        <tissue evidence="2">Whole animal</tissue>
    </source>
</reference>
<keyword evidence="3" id="KW-1185">Reference proteome</keyword>
<dbReference type="SUPFAM" id="SSF56672">
    <property type="entry name" value="DNA/RNA polymerases"/>
    <property type="match status" value="1"/>
</dbReference>